<gene>
    <name evidence="1" type="ORF">MEUPH1_LOCUS30324</name>
</gene>
<organism evidence="1 2">
    <name type="scientific">Macrosiphum euphorbiae</name>
    <name type="common">potato aphid</name>
    <dbReference type="NCBI Taxonomy" id="13131"/>
    <lineage>
        <taxon>Eukaryota</taxon>
        <taxon>Metazoa</taxon>
        <taxon>Ecdysozoa</taxon>
        <taxon>Arthropoda</taxon>
        <taxon>Hexapoda</taxon>
        <taxon>Insecta</taxon>
        <taxon>Pterygota</taxon>
        <taxon>Neoptera</taxon>
        <taxon>Paraneoptera</taxon>
        <taxon>Hemiptera</taxon>
        <taxon>Sternorrhyncha</taxon>
        <taxon>Aphidomorpha</taxon>
        <taxon>Aphidoidea</taxon>
        <taxon>Aphididae</taxon>
        <taxon>Macrosiphini</taxon>
        <taxon>Macrosiphum</taxon>
    </lineage>
</organism>
<protein>
    <submittedName>
        <fullName evidence="1">Uncharacterized protein</fullName>
    </submittedName>
</protein>
<accession>A0AAV0YBE7</accession>
<keyword evidence="2" id="KW-1185">Reference proteome</keyword>
<dbReference type="Gene3D" id="3.90.70.10">
    <property type="entry name" value="Cysteine proteinases"/>
    <property type="match status" value="1"/>
</dbReference>
<dbReference type="Proteomes" id="UP001160148">
    <property type="component" value="Unassembled WGS sequence"/>
</dbReference>
<comment type="caution">
    <text evidence="1">The sequence shown here is derived from an EMBL/GenBank/DDBJ whole genome shotgun (WGS) entry which is preliminary data.</text>
</comment>
<evidence type="ECO:0000313" key="1">
    <source>
        <dbReference type="EMBL" id="CAI6377004.1"/>
    </source>
</evidence>
<evidence type="ECO:0000313" key="2">
    <source>
        <dbReference type="Proteomes" id="UP001160148"/>
    </source>
</evidence>
<proteinExistence type="predicted"/>
<name>A0AAV0YBE7_9HEMI</name>
<sequence length="208" mass="23690">MSLMIPDVQPLEYGNSLVTCDATISHVIKAILSDIPSAKEITECISSKCDKSERNIMYLTYQMGKEGRLDELQSFLDERIETDFINCAQIGCDNMKSVKTIISKMSLFIDVLYWEDENDQCSSEAANISMARLCDISPIIICDTTTYELRGVIAFRQGKSKLRHSIGHHTTYAKRDTKHWELYDDLKTKPVPIKDTTIVPCEFLLYTI</sequence>
<dbReference type="EMBL" id="CARXXK010001628">
    <property type="protein sequence ID" value="CAI6377004.1"/>
    <property type="molecule type" value="Genomic_DNA"/>
</dbReference>
<reference evidence="1 2" key="1">
    <citation type="submission" date="2023-01" db="EMBL/GenBank/DDBJ databases">
        <authorList>
            <person name="Whitehead M."/>
        </authorList>
    </citation>
    <scope>NUCLEOTIDE SEQUENCE [LARGE SCALE GENOMIC DNA]</scope>
</reference>
<dbReference type="AlphaFoldDB" id="A0AAV0YBE7"/>